<organism evidence="1 2">
    <name type="scientific">Halobacillus dabanensis</name>
    <dbReference type="NCBI Taxonomy" id="240302"/>
    <lineage>
        <taxon>Bacteria</taxon>
        <taxon>Bacillati</taxon>
        <taxon>Bacillota</taxon>
        <taxon>Bacilli</taxon>
        <taxon>Bacillales</taxon>
        <taxon>Bacillaceae</taxon>
        <taxon>Halobacillus</taxon>
    </lineage>
</organism>
<name>A0A1I3PN09_HALDA</name>
<evidence type="ECO:0000313" key="1">
    <source>
        <dbReference type="EMBL" id="SFJ22948.1"/>
    </source>
</evidence>
<gene>
    <name evidence="1" type="ORF">SAMN04487936_101387</name>
</gene>
<dbReference type="EMBL" id="FOSB01000001">
    <property type="protein sequence ID" value="SFJ22948.1"/>
    <property type="molecule type" value="Genomic_DNA"/>
</dbReference>
<evidence type="ECO:0000313" key="2">
    <source>
        <dbReference type="Proteomes" id="UP000183557"/>
    </source>
</evidence>
<sequence length="98" mass="11636">MVLRMDGFGGTRYYPENSELTIVCTYKSIGHRYVIVQYLDLPFSYRKVNRDGLCFLEPKLYDFLCSELERIDSGFYDDDELALKIIQKMCQQKHKPEH</sequence>
<keyword evidence="2" id="KW-1185">Reference proteome</keyword>
<accession>A0A1I3PN09</accession>
<dbReference type="Proteomes" id="UP000183557">
    <property type="component" value="Unassembled WGS sequence"/>
</dbReference>
<protein>
    <submittedName>
        <fullName evidence="1">Uncharacterized protein</fullName>
    </submittedName>
</protein>
<reference evidence="2" key="1">
    <citation type="submission" date="2016-10" db="EMBL/GenBank/DDBJ databases">
        <authorList>
            <person name="Varghese N."/>
            <person name="Submissions S."/>
        </authorList>
    </citation>
    <scope>NUCLEOTIDE SEQUENCE [LARGE SCALE GENOMIC DNA]</scope>
    <source>
        <strain evidence="2">CGMCC 1.3704</strain>
    </source>
</reference>
<proteinExistence type="predicted"/>
<dbReference type="AlphaFoldDB" id="A0A1I3PN09"/>